<dbReference type="CDD" id="cd08704">
    <property type="entry name" value="Met_tRNA_FMT_C"/>
    <property type="match status" value="1"/>
</dbReference>
<evidence type="ECO:0000256" key="4">
    <source>
        <dbReference type="ARBA" id="ARBA00016014"/>
    </source>
</evidence>
<dbReference type="Pfam" id="PF02911">
    <property type="entry name" value="Formyl_trans_C"/>
    <property type="match status" value="1"/>
</dbReference>
<dbReference type="Gene3D" id="3.10.25.10">
    <property type="entry name" value="Formyl transferase, C-terminal domain"/>
    <property type="match status" value="1"/>
</dbReference>
<dbReference type="PANTHER" id="PTHR11138">
    <property type="entry name" value="METHIONYL-TRNA FORMYLTRANSFERASE"/>
    <property type="match status" value="1"/>
</dbReference>
<organism evidence="11 12">
    <name type="scientific">Robbsia betulipollinis</name>
    <dbReference type="NCBI Taxonomy" id="2981849"/>
    <lineage>
        <taxon>Bacteria</taxon>
        <taxon>Pseudomonadati</taxon>
        <taxon>Pseudomonadota</taxon>
        <taxon>Betaproteobacteria</taxon>
        <taxon>Burkholderiales</taxon>
        <taxon>Burkholderiaceae</taxon>
        <taxon>Robbsia</taxon>
    </lineage>
</organism>
<comment type="catalytic activity">
    <reaction evidence="7 8">
        <text>L-methionyl-tRNA(fMet) + (6R)-10-formyltetrahydrofolate = N-formyl-L-methionyl-tRNA(fMet) + (6S)-5,6,7,8-tetrahydrofolate + H(+)</text>
        <dbReference type="Rhea" id="RHEA:24380"/>
        <dbReference type="Rhea" id="RHEA-COMP:9952"/>
        <dbReference type="Rhea" id="RHEA-COMP:9953"/>
        <dbReference type="ChEBI" id="CHEBI:15378"/>
        <dbReference type="ChEBI" id="CHEBI:57453"/>
        <dbReference type="ChEBI" id="CHEBI:78530"/>
        <dbReference type="ChEBI" id="CHEBI:78844"/>
        <dbReference type="ChEBI" id="CHEBI:195366"/>
        <dbReference type="EC" id="2.1.2.9"/>
    </reaction>
</comment>
<dbReference type="InterPro" id="IPR005794">
    <property type="entry name" value="Fmt"/>
</dbReference>
<gene>
    <name evidence="8 11" type="primary">fmt</name>
    <name evidence="11" type="ORF">OVY01_06425</name>
</gene>
<dbReference type="CDD" id="cd08646">
    <property type="entry name" value="FMT_core_Met-tRNA-FMT_N"/>
    <property type="match status" value="1"/>
</dbReference>
<keyword evidence="6 8" id="KW-0648">Protein biosynthesis</keyword>
<protein>
    <recommendedName>
        <fullName evidence="4 8">Methionyl-tRNA formyltransferase</fullName>
        <ecNumber evidence="3 8">2.1.2.9</ecNumber>
    </recommendedName>
</protein>
<feature type="binding site" evidence="8">
    <location>
        <begin position="121"/>
        <end position="124"/>
    </location>
    <ligand>
        <name>(6S)-5,6,7,8-tetrahydrofolate</name>
        <dbReference type="ChEBI" id="CHEBI:57453"/>
    </ligand>
</feature>
<evidence type="ECO:0000256" key="8">
    <source>
        <dbReference type="HAMAP-Rule" id="MF_00182"/>
    </source>
</evidence>
<dbReference type="NCBIfam" id="TIGR00460">
    <property type="entry name" value="fmt"/>
    <property type="match status" value="1"/>
</dbReference>
<keyword evidence="5 8" id="KW-0808">Transferase</keyword>
<dbReference type="InterPro" id="IPR041711">
    <property type="entry name" value="Met-tRNA-FMT_N"/>
</dbReference>
<evidence type="ECO:0000313" key="12">
    <source>
        <dbReference type="Proteomes" id="UP001082899"/>
    </source>
</evidence>
<evidence type="ECO:0000256" key="1">
    <source>
        <dbReference type="ARBA" id="ARBA00002606"/>
    </source>
</evidence>
<evidence type="ECO:0000256" key="5">
    <source>
        <dbReference type="ARBA" id="ARBA00022679"/>
    </source>
</evidence>
<dbReference type="InterPro" id="IPR011034">
    <property type="entry name" value="Formyl_transferase-like_C_sf"/>
</dbReference>
<dbReference type="EC" id="2.1.2.9" evidence="3 8"/>
<comment type="function">
    <text evidence="1 8">Attaches a formyl group to the free amino group of methionyl-tRNA(fMet). The formyl group appears to play a dual role in the initiator identity of N-formylmethionyl-tRNA by promoting its recognition by IF2 and preventing the misappropriation of this tRNA by the elongation apparatus.</text>
</comment>
<evidence type="ECO:0000259" key="10">
    <source>
        <dbReference type="Pfam" id="PF02911"/>
    </source>
</evidence>
<proteinExistence type="inferred from homology"/>
<reference evidence="11" key="1">
    <citation type="submission" date="2022-11" db="EMBL/GenBank/DDBJ databases">
        <title>Robbsia betulipollinis sp. nov., isolated from pollen of birch (Betula pendula).</title>
        <authorList>
            <person name="Shi H."/>
            <person name="Ambika Manirajan B."/>
            <person name="Ratering S."/>
            <person name="Geissler-Plaum R."/>
            <person name="Schnell S."/>
        </authorList>
    </citation>
    <scope>NUCLEOTIDE SEQUENCE</scope>
    <source>
        <strain evidence="11">Bb-Pol-6</strain>
    </source>
</reference>
<dbReference type="InterPro" id="IPR002376">
    <property type="entry name" value="Formyl_transf_N"/>
</dbReference>
<evidence type="ECO:0000256" key="6">
    <source>
        <dbReference type="ARBA" id="ARBA00022917"/>
    </source>
</evidence>
<name>A0ABT3ZLP0_9BURK</name>
<feature type="domain" description="Formyl transferase N-terminal" evidence="9">
    <location>
        <begin position="6"/>
        <end position="192"/>
    </location>
</feature>
<evidence type="ECO:0000259" key="9">
    <source>
        <dbReference type="Pfam" id="PF00551"/>
    </source>
</evidence>
<dbReference type="PROSITE" id="PS00373">
    <property type="entry name" value="GART"/>
    <property type="match status" value="1"/>
</dbReference>
<dbReference type="RefSeq" id="WP_267846527.1">
    <property type="nucleotide sequence ID" value="NZ_JAPMXC010000001.1"/>
</dbReference>
<evidence type="ECO:0000313" key="11">
    <source>
        <dbReference type="EMBL" id="MCY0386870.1"/>
    </source>
</evidence>
<dbReference type="Pfam" id="PF00551">
    <property type="entry name" value="Formyl_trans_N"/>
    <property type="match status" value="1"/>
</dbReference>
<dbReference type="InterPro" id="IPR001555">
    <property type="entry name" value="GART_AS"/>
</dbReference>
<dbReference type="InterPro" id="IPR036477">
    <property type="entry name" value="Formyl_transf_N_sf"/>
</dbReference>
<dbReference type="SUPFAM" id="SSF50486">
    <property type="entry name" value="FMT C-terminal domain-like"/>
    <property type="match status" value="1"/>
</dbReference>
<dbReference type="PANTHER" id="PTHR11138:SF5">
    <property type="entry name" value="METHIONYL-TRNA FORMYLTRANSFERASE, MITOCHONDRIAL"/>
    <property type="match status" value="1"/>
</dbReference>
<dbReference type="InterPro" id="IPR005793">
    <property type="entry name" value="Formyl_trans_C"/>
</dbReference>
<dbReference type="EMBL" id="JAPMXC010000001">
    <property type="protein sequence ID" value="MCY0386870.1"/>
    <property type="molecule type" value="Genomic_DNA"/>
</dbReference>
<evidence type="ECO:0000256" key="7">
    <source>
        <dbReference type="ARBA" id="ARBA00048558"/>
    </source>
</evidence>
<dbReference type="Gene3D" id="3.40.50.170">
    <property type="entry name" value="Formyl transferase, N-terminal domain"/>
    <property type="match status" value="1"/>
</dbReference>
<dbReference type="InterPro" id="IPR044135">
    <property type="entry name" value="Met-tRNA-FMT_C"/>
</dbReference>
<evidence type="ECO:0000256" key="2">
    <source>
        <dbReference type="ARBA" id="ARBA00010699"/>
    </source>
</evidence>
<dbReference type="Proteomes" id="UP001082899">
    <property type="component" value="Unassembled WGS sequence"/>
</dbReference>
<keyword evidence="12" id="KW-1185">Reference proteome</keyword>
<dbReference type="HAMAP" id="MF_00182">
    <property type="entry name" value="Formyl_trans"/>
    <property type="match status" value="1"/>
</dbReference>
<evidence type="ECO:0000256" key="3">
    <source>
        <dbReference type="ARBA" id="ARBA00012261"/>
    </source>
</evidence>
<feature type="domain" description="Formyl transferase C-terminal" evidence="10">
    <location>
        <begin position="216"/>
        <end position="331"/>
    </location>
</feature>
<dbReference type="SUPFAM" id="SSF53328">
    <property type="entry name" value="Formyltransferase"/>
    <property type="match status" value="1"/>
</dbReference>
<accession>A0ABT3ZLP0</accession>
<dbReference type="GO" id="GO:0004479">
    <property type="term" value="F:methionyl-tRNA formyltransferase activity"/>
    <property type="evidence" value="ECO:0007669"/>
    <property type="project" value="UniProtKB-EC"/>
</dbReference>
<dbReference type="InterPro" id="IPR037022">
    <property type="entry name" value="Formyl_trans_C_sf"/>
</dbReference>
<sequence length="345" mass="35647">MSHSLRVVFAGTPDFAAHALAAIHAAGFPVPLVLTQPDRPAGRGMKLTPGAVKRFALEHGLAVDQPPSLRLDGKYPEAAAAALARLRATPCDVMVVAAYGLLLPRTVLDLPAHGCLNIHASLLPRWRGAAPIHRAIEAGDAVSGVTLMQMDAGLDTGAMIATQSVPITSTTTTARLHDALAEVGARLIVAALERLETSGALAAEPQPDAGITYAEKIAKSEAAIDWRRDAAAIARQIRAFDPFPGALSQLDGATVKFWSAQADAGTRENGPLSGIVPGDPASGHPAAAPGTILSVGADAIAIACGTGVLRVTECQKPGGKRLPVREFLAGFALRPGQRFLPTPEA</sequence>
<comment type="similarity">
    <text evidence="2 8">Belongs to the Fmt family.</text>
</comment>
<comment type="caution">
    <text evidence="11">The sequence shown here is derived from an EMBL/GenBank/DDBJ whole genome shotgun (WGS) entry which is preliminary data.</text>
</comment>